<keyword evidence="3" id="KW-1185">Reference proteome</keyword>
<protein>
    <submittedName>
        <fullName evidence="2">Uncharacterized protein</fullName>
    </submittedName>
</protein>
<evidence type="ECO:0000313" key="2">
    <source>
        <dbReference type="EMBL" id="TKA76151.1"/>
    </source>
</evidence>
<reference evidence="2 3" key="1">
    <citation type="submission" date="2017-03" db="EMBL/GenBank/DDBJ databases">
        <title>Genomes of endolithic fungi from Antarctica.</title>
        <authorList>
            <person name="Coleine C."/>
            <person name="Masonjones S."/>
            <person name="Stajich J.E."/>
        </authorList>
    </citation>
    <scope>NUCLEOTIDE SEQUENCE [LARGE SCALE GENOMIC DNA]</scope>
    <source>
        <strain evidence="2 3">CCFEE 5187</strain>
    </source>
</reference>
<feature type="region of interest" description="Disordered" evidence="1">
    <location>
        <begin position="1"/>
        <end position="65"/>
    </location>
</feature>
<accession>A0A4U0XIL8</accession>
<feature type="compositionally biased region" description="Polar residues" evidence="1">
    <location>
        <begin position="16"/>
        <end position="25"/>
    </location>
</feature>
<evidence type="ECO:0000313" key="3">
    <source>
        <dbReference type="Proteomes" id="UP000308768"/>
    </source>
</evidence>
<dbReference type="OrthoDB" id="5272396at2759"/>
<proteinExistence type="predicted"/>
<sequence>MPRTTPSKIRKAKNVILTSPTMGGPTTSLSSRATEEREASEAMTQETARFEPKSSKTTIQDTAGFEQERTRGPFRFLELPAEIRNLVYEMVTVQENSIIILAMYYSLNSFEINIENPNSVKDFIRWIRGVGAINASNVQHLVLYDPAGYEEGYSIDMDLYGGAYAVKLSVMDDTCTFSRKEKKALWIPYAKCLRAIRKYRGESGLLTVTDLINIVTLNHRLHDGWEAWKATSDPLGKSLY</sequence>
<organism evidence="2 3">
    <name type="scientific">Cryomyces minteri</name>
    <dbReference type="NCBI Taxonomy" id="331657"/>
    <lineage>
        <taxon>Eukaryota</taxon>
        <taxon>Fungi</taxon>
        <taxon>Dikarya</taxon>
        <taxon>Ascomycota</taxon>
        <taxon>Pezizomycotina</taxon>
        <taxon>Dothideomycetes</taxon>
        <taxon>Dothideomycetes incertae sedis</taxon>
        <taxon>Cryomyces</taxon>
    </lineage>
</organism>
<evidence type="ECO:0000256" key="1">
    <source>
        <dbReference type="SAM" id="MobiDB-lite"/>
    </source>
</evidence>
<dbReference type="EMBL" id="NAJN01000252">
    <property type="protein sequence ID" value="TKA76151.1"/>
    <property type="molecule type" value="Genomic_DNA"/>
</dbReference>
<comment type="caution">
    <text evidence="2">The sequence shown here is derived from an EMBL/GenBank/DDBJ whole genome shotgun (WGS) entry which is preliminary data.</text>
</comment>
<gene>
    <name evidence="2" type="ORF">B0A49_03725</name>
</gene>
<dbReference type="Proteomes" id="UP000308768">
    <property type="component" value="Unassembled WGS sequence"/>
</dbReference>
<dbReference type="AlphaFoldDB" id="A0A4U0XIL8"/>
<name>A0A4U0XIL8_9PEZI</name>